<reference evidence="4 6" key="1">
    <citation type="submission" date="2015-10" db="EMBL/GenBank/DDBJ databases">
        <title>The cercosporin biosynthetic gene cluster was horizontally transferred to several fungal lineages and shown to be expanded in Cercospora beticola based on microsynteny with recipient genomes.</title>
        <authorList>
            <person name="De Jonge R."/>
            <person name="Ebert M.K."/>
            <person name="Suttle J.C."/>
            <person name="Jurick Ii W.M."/>
            <person name="Secor G.A."/>
            <person name="Thomma B.P."/>
            <person name="Van De Peer Y."/>
            <person name="Bolton M.D."/>
        </authorList>
    </citation>
    <scope>NUCLEOTIDE SEQUENCE [LARGE SCALE GENOMIC DNA]</scope>
    <source>
        <strain evidence="4 6">09-40</strain>
    </source>
</reference>
<dbReference type="PROSITE" id="PS00455">
    <property type="entry name" value="AMP_BINDING"/>
    <property type="match status" value="1"/>
</dbReference>
<dbReference type="InterPro" id="IPR000873">
    <property type="entry name" value="AMP-dep_synth/lig_dom"/>
</dbReference>
<name>A0A2G5HK61_CERBT</name>
<evidence type="ECO:0000256" key="2">
    <source>
        <dbReference type="ARBA" id="ARBA00022553"/>
    </source>
</evidence>
<dbReference type="Gene3D" id="1.10.1200.10">
    <property type="entry name" value="ACP-like"/>
    <property type="match status" value="1"/>
</dbReference>
<dbReference type="InterPro" id="IPR020806">
    <property type="entry name" value="PKS_PP-bd"/>
</dbReference>
<dbReference type="Gene3D" id="3.40.50.12780">
    <property type="entry name" value="N-terminal domain of ligase-like"/>
    <property type="match status" value="1"/>
</dbReference>
<dbReference type="Pfam" id="PF00550">
    <property type="entry name" value="PP-binding"/>
    <property type="match status" value="1"/>
</dbReference>
<dbReference type="InterPro" id="IPR036736">
    <property type="entry name" value="ACP-like_sf"/>
</dbReference>
<sequence>MAAQVLKQPQIHQSTSKSAVSISNEEIKAPVLEDATPRTVDELIKLRTLQKGSDDPIISYPNEGTQYIDYSIKDIDHLIEQAACVYATTVKQRLKSSDPVQTIAFLGDSDLGYLISFLAISRLGHTALLLSTRITGEACEHLINSCKATTLIIHPSYAPAAASIKANIPALKLANILDSRTLQGQSARLPQAYLDLDQETHNQSFIIHSSGSTGLPKPIFQTHKASLYTYSGSFGLVGHITLPLYHNHGIACTFRGVYARKKIYLYNARLPLASQHLLATLREHPDIKILYGVPYALKLLAETEEGCRLLSRLDIVMFGGSACPKPVGDSLVANGVRLVGHYGATEVGQLMTSFRDFDNDKQWDWLRVPEYLLQFLSMEERGPGLWELCVKKGWPSKVATNRDDGSYATKDLFEKHPTMENTWRYYARLDDTIVLENGEKANPLLVEGILRHNRNVAEAIVFGAGKSQLGAFIIRKTESDLSDEDIINSVMPAIEEGNLSLPAYGQLSRDVVRVLPADTEYRKTDKGTVIRAAFYRDFAKQIDDMYVEEAKGSLKLERQELLALLRKEVTSRLRIEVNFEDDTDLFSLGIDSLQSIQIRSVIVKTLDLGGAELGRNFVFDFPTLEQMANELLRLQSGESQTQKISIEDQMAALVEEYSSFETHKPVQREWDGDYIVVTGATGSLGAHVVSRLANKDTVRKIYCLVRASSLSAAQTRVQESLQARQLHNTISSQTWQERIVCLPSDFSSTTLGLTEEQYTSIASDVTHTLHLAWSVNFNKNLQSFSADCLGGVQNLINLCLKSQRPQPATFNYCSSVSATVRTPGGFVPETLPESYACAQGMGYAQSKLVAENICDRAAKAAGIKARVLRVGQVIGDTERGIWNSTEAIPMIFQTAKTVGVLPALDERPAWLPVDTVAQGFIDISLATSEEPSGSASFTNIVNPKTVHWTEDLLPLLKEAGVEFEAVGQREWIKRLRESEPDPEKNPPIKLVDFFAGKYDTEAKRPGLEYSTENARTLSPALKEAGVVDRNLVEKFVKYLKSVGSL</sequence>
<dbReference type="SUPFAM" id="SSF47336">
    <property type="entry name" value="ACP-like"/>
    <property type="match status" value="1"/>
</dbReference>
<dbReference type="EMBL" id="LKMD01000105">
    <property type="protein sequence ID" value="PIA92957.1"/>
    <property type="molecule type" value="Genomic_DNA"/>
</dbReference>
<dbReference type="AlphaFoldDB" id="A0A2G5HK61"/>
<dbReference type="PROSITE" id="PS50075">
    <property type="entry name" value="CARRIER"/>
    <property type="match status" value="1"/>
</dbReference>
<evidence type="ECO:0000313" key="4">
    <source>
        <dbReference type="EMBL" id="PIA92957.1"/>
    </source>
</evidence>
<dbReference type="SUPFAM" id="SSF56801">
    <property type="entry name" value="Acetyl-CoA synthetase-like"/>
    <property type="match status" value="1"/>
</dbReference>
<dbReference type="SUPFAM" id="SSF51735">
    <property type="entry name" value="NAD(P)-binding Rossmann-fold domains"/>
    <property type="match status" value="1"/>
</dbReference>
<feature type="domain" description="Carrier" evidence="3">
    <location>
        <begin position="556"/>
        <end position="635"/>
    </location>
</feature>
<dbReference type="Proteomes" id="UP000230605">
    <property type="component" value="Chromosome 4"/>
</dbReference>
<dbReference type="Proteomes" id="UP001302367">
    <property type="component" value="Chromosome 4"/>
</dbReference>
<accession>A0A2G5HK61</accession>
<dbReference type="OrthoDB" id="429813at2759"/>
<dbReference type="PANTHER" id="PTHR43439">
    <property type="entry name" value="PHENYLACETATE-COENZYME A LIGASE"/>
    <property type="match status" value="1"/>
</dbReference>
<keyword evidence="7" id="KW-1185">Reference proteome</keyword>
<dbReference type="Pfam" id="PF00501">
    <property type="entry name" value="AMP-binding"/>
    <property type="match status" value="1"/>
</dbReference>
<evidence type="ECO:0000313" key="7">
    <source>
        <dbReference type="Proteomes" id="UP001302367"/>
    </source>
</evidence>
<evidence type="ECO:0000313" key="5">
    <source>
        <dbReference type="EMBL" id="WPB02100.1"/>
    </source>
</evidence>
<dbReference type="PANTHER" id="PTHR43439:SF2">
    <property type="entry name" value="ENZYME, PUTATIVE (JCVI)-RELATED"/>
    <property type="match status" value="1"/>
</dbReference>
<keyword evidence="2" id="KW-0597">Phosphoprotein</keyword>
<evidence type="ECO:0000313" key="6">
    <source>
        <dbReference type="Proteomes" id="UP000230605"/>
    </source>
</evidence>
<dbReference type="GO" id="GO:0031177">
    <property type="term" value="F:phosphopantetheine binding"/>
    <property type="evidence" value="ECO:0007669"/>
    <property type="project" value="InterPro"/>
</dbReference>
<dbReference type="InterPro" id="IPR020845">
    <property type="entry name" value="AMP-binding_CS"/>
</dbReference>
<evidence type="ECO:0000256" key="1">
    <source>
        <dbReference type="ARBA" id="ARBA00022450"/>
    </source>
</evidence>
<reference evidence="5 7" key="2">
    <citation type="submission" date="2023-09" db="EMBL/GenBank/DDBJ databases">
        <title>Complete-Gapless Cercospora beticola genome.</title>
        <authorList>
            <person name="Wyatt N.A."/>
            <person name="Spanner R.E."/>
            <person name="Bolton M.D."/>
        </authorList>
    </citation>
    <scope>NUCLEOTIDE SEQUENCE [LARGE SCALE GENOMIC DNA]</scope>
    <source>
        <strain evidence="5">Cb09-40</strain>
    </source>
</reference>
<dbReference type="Pfam" id="PF23562">
    <property type="entry name" value="AMP-binding_C_3"/>
    <property type="match status" value="1"/>
</dbReference>
<dbReference type="EMBL" id="CP134187">
    <property type="protein sequence ID" value="WPB02100.1"/>
    <property type="molecule type" value="Genomic_DNA"/>
</dbReference>
<organism evidence="4 6">
    <name type="scientific">Cercospora beticola</name>
    <name type="common">Sugarbeet leaf spot fungus</name>
    <dbReference type="NCBI Taxonomy" id="122368"/>
    <lineage>
        <taxon>Eukaryota</taxon>
        <taxon>Fungi</taxon>
        <taxon>Dikarya</taxon>
        <taxon>Ascomycota</taxon>
        <taxon>Pezizomycotina</taxon>
        <taxon>Dothideomycetes</taxon>
        <taxon>Dothideomycetidae</taxon>
        <taxon>Mycosphaerellales</taxon>
        <taxon>Mycosphaerellaceae</taxon>
        <taxon>Cercospora</taxon>
    </lineage>
</organism>
<dbReference type="InterPro" id="IPR051414">
    <property type="entry name" value="Adenylate-forming_Reductase"/>
</dbReference>
<evidence type="ECO:0000259" key="3">
    <source>
        <dbReference type="PROSITE" id="PS50075"/>
    </source>
</evidence>
<gene>
    <name evidence="4" type="ORF">CB0940_04823</name>
    <name evidence="5" type="ORF">RHO25_006734</name>
</gene>
<dbReference type="InterPro" id="IPR009081">
    <property type="entry name" value="PP-bd_ACP"/>
</dbReference>
<dbReference type="Pfam" id="PF07993">
    <property type="entry name" value="NAD_binding_4"/>
    <property type="match status" value="1"/>
</dbReference>
<dbReference type="InterPro" id="IPR042099">
    <property type="entry name" value="ANL_N_sf"/>
</dbReference>
<dbReference type="InterPro" id="IPR013120">
    <property type="entry name" value="FAR_NAD-bd"/>
</dbReference>
<proteinExistence type="predicted"/>
<protein>
    <submittedName>
        <fullName evidence="4">Polyketide synthase HetM</fullName>
    </submittedName>
</protein>
<dbReference type="Gene3D" id="3.40.50.720">
    <property type="entry name" value="NAD(P)-binding Rossmann-like Domain"/>
    <property type="match status" value="1"/>
</dbReference>
<dbReference type="SMART" id="SM00823">
    <property type="entry name" value="PKS_PP"/>
    <property type="match status" value="1"/>
</dbReference>
<keyword evidence="1" id="KW-0596">Phosphopantetheine</keyword>
<dbReference type="InterPro" id="IPR036291">
    <property type="entry name" value="NAD(P)-bd_dom_sf"/>
</dbReference>